<evidence type="ECO:0000313" key="2">
    <source>
        <dbReference type="WBParaSite" id="Pan_g10513.t1"/>
    </source>
</evidence>
<proteinExistence type="predicted"/>
<evidence type="ECO:0000313" key="1">
    <source>
        <dbReference type="Proteomes" id="UP000492821"/>
    </source>
</evidence>
<keyword evidence="1" id="KW-1185">Reference proteome</keyword>
<accession>A0A7E4UMG7</accession>
<reference evidence="1" key="1">
    <citation type="journal article" date="2013" name="Genetics">
        <title>The draft genome and transcriptome of Panagrellus redivivus are shaped by the harsh demands of a free-living lifestyle.</title>
        <authorList>
            <person name="Srinivasan J."/>
            <person name="Dillman A.R."/>
            <person name="Macchietto M.G."/>
            <person name="Heikkinen L."/>
            <person name="Lakso M."/>
            <person name="Fracchia K.M."/>
            <person name="Antoshechkin I."/>
            <person name="Mortazavi A."/>
            <person name="Wong G."/>
            <person name="Sternberg P.W."/>
        </authorList>
    </citation>
    <scope>NUCLEOTIDE SEQUENCE [LARGE SCALE GENOMIC DNA]</scope>
    <source>
        <strain evidence="1">MT8872</strain>
    </source>
</reference>
<dbReference type="AlphaFoldDB" id="A0A7E4UMG7"/>
<name>A0A7E4UMG7_PANRE</name>
<protein>
    <submittedName>
        <fullName evidence="2">Lipoprotein</fullName>
    </submittedName>
</protein>
<dbReference type="WBParaSite" id="Pan_g10513.t1">
    <property type="protein sequence ID" value="Pan_g10513.t1"/>
    <property type="gene ID" value="Pan_g10513"/>
</dbReference>
<dbReference type="Proteomes" id="UP000492821">
    <property type="component" value="Unassembled WGS sequence"/>
</dbReference>
<reference evidence="2" key="2">
    <citation type="submission" date="2020-10" db="UniProtKB">
        <authorList>
            <consortium name="WormBaseParasite"/>
        </authorList>
    </citation>
    <scope>IDENTIFICATION</scope>
</reference>
<sequence length="240" mass="25777">MVSEMLGKHWQVKRASKLVDFDQFRATMASQRRSTAFAVFFAVLRLGSCCSGGSLSNSILNDPTITMTFHPPTGWTYPNANAETSLTYFPGQSMTLSQATLMSTNALQSAVMEGLNAIGMPTMNLVITPQYTPPMISDCAKTTQNSVTATPAGQQFGYEENGAITKLVSVSAQVDAANCAIRSFTTGSGTVTYTDYEQMATVSIKGLTTSEYQMNLVAAKISALLMLNHNVAFTKEITVA</sequence>
<organism evidence="1 2">
    <name type="scientific">Panagrellus redivivus</name>
    <name type="common">Microworm</name>
    <dbReference type="NCBI Taxonomy" id="6233"/>
    <lineage>
        <taxon>Eukaryota</taxon>
        <taxon>Metazoa</taxon>
        <taxon>Ecdysozoa</taxon>
        <taxon>Nematoda</taxon>
        <taxon>Chromadorea</taxon>
        <taxon>Rhabditida</taxon>
        <taxon>Tylenchina</taxon>
        <taxon>Panagrolaimomorpha</taxon>
        <taxon>Panagrolaimoidea</taxon>
        <taxon>Panagrolaimidae</taxon>
        <taxon>Panagrellus</taxon>
    </lineage>
</organism>